<proteinExistence type="inferred from homology"/>
<dbReference type="PANTHER" id="PTHR34136">
    <property type="match status" value="1"/>
</dbReference>
<comment type="function">
    <text evidence="5">Catalyzes the conversion of GlcNAc-PP-undecaprenol into ManNAc-GlcNAc-PP-undecaprenol, the first committed lipid intermediate in the de novo synthesis of teichoic acid.</text>
</comment>
<protein>
    <recommendedName>
        <fullName evidence="5">N-acetylglucosaminyldiphosphoundecaprenol N-acetyl-beta-D-mannosaminyltransferase</fullName>
        <ecNumber evidence="5">2.4.1.187</ecNumber>
    </recommendedName>
    <alternativeName>
        <fullName evidence="5">N-acetylmannosaminyltransferase</fullName>
    </alternativeName>
    <alternativeName>
        <fullName evidence="5">UDP-N-acetylmannosamine transferase</fullName>
    </alternativeName>
    <alternativeName>
        <fullName evidence="5">UDP-N-acetylmannosamine:N-acetylglucosaminyl pyrophosphorylundecaprenol N-acetylmannosaminyltransferase</fullName>
    </alternativeName>
</protein>
<name>A0ABW1IKH9_9BACL</name>
<evidence type="ECO:0000313" key="6">
    <source>
        <dbReference type="EMBL" id="MFC5985540.1"/>
    </source>
</evidence>
<dbReference type="HAMAP" id="MF_02070">
    <property type="entry name" value="TagA_TarA"/>
    <property type="match status" value="1"/>
</dbReference>
<dbReference type="InterPro" id="IPR004629">
    <property type="entry name" value="WecG_TagA_CpsF"/>
</dbReference>
<keyword evidence="1 5" id="KW-0328">Glycosyltransferase</keyword>
<evidence type="ECO:0000313" key="7">
    <source>
        <dbReference type="Proteomes" id="UP001596250"/>
    </source>
</evidence>
<comment type="similarity">
    <text evidence="5">Belongs to the glycosyltransferase 26 family. TagA/TarA subfamily.</text>
</comment>
<comment type="caution">
    <text evidence="6">The sequence shown here is derived from an EMBL/GenBank/DDBJ whole genome shotgun (WGS) entry which is preliminary data.</text>
</comment>
<keyword evidence="7" id="KW-1185">Reference proteome</keyword>
<keyword evidence="3 5" id="KW-0777">Teichoic acid biosynthesis</keyword>
<dbReference type="EMBL" id="JBHSQV010000027">
    <property type="protein sequence ID" value="MFC5985540.1"/>
    <property type="molecule type" value="Genomic_DNA"/>
</dbReference>
<gene>
    <name evidence="6" type="ORF">ACFPXP_03695</name>
</gene>
<comment type="pathway">
    <text evidence="5">Cell wall biogenesis; teichoic acid biosynthesis.</text>
</comment>
<dbReference type="CDD" id="cd06533">
    <property type="entry name" value="Glyco_transf_WecG_TagA"/>
    <property type="match status" value="1"/>
</dbReference>
<organism evidence="6 7">
    <name type="scientific">Marinicrinis lubricantis</name>
    <dbReference type="NCBI Taxonomy" id="2086470"/>
    <lineage>
        <taxon>Bacteria</taxon>
        <taxon>Bacillati</taxon>
        <taxon>Bacillota</taxon>
        <taxon>Bacilli</taxon>
        <taxon>Bacillales</taxon>
        <taxon>Paenibacillaceae</taxon>
    </lineage>
</organism>
<comment type="catalytic activity">
    <reaction evidence="5">
        <text>UDP-N-acetyl-alpha-D-mannosamine + N-acetyl-alpha-D-glucosaminyl-di-trans,octa-cis-undecaprenyl diphosphate = N-acetyl-beta-D-mannosaminyl-(1-&gt;4)-N-acetyl-alpha-D-glucosaminyl di-trans,octa-cis-undecaprenyl diphosphate + UDP + H(+)</text>
        <dbReference type="Rhea" id="RHEA:16053"/>
        <dbReference type="ChEBI" id="CHEBI:15378"/>
        <dbReference type="ChEBI" id="CHEBI:58223"/>
        <dbReference type="ChEBI" id="CHEBI:62959"/>
        <dbReference type="ChEBI" id="CHEBI:68623"/>
        <dbReference type="ChEBI" id="CHEBI:132210"/>
        <dbReference type="EC" id="2.4.1.187"/>
    </reaction>
</comment>
<evidence type="ECO:0000256" key="5">
    <source>
        <dbReference type="HAMAP-Rule" id="MF_02070"/>
    </source>
</evidence>
<dbReference type="Pfam" id="PF03808">
    <property type="entry name" value="Glyco_tran_WecG"/>
    <property type="match status" value="1"/>
</dbReference>
<dbReference type="NCBIfam" id="TIGR00696">
    <property type="entry name" value="wecG_tagA_cpsF"/>
    <property type="match status" value="1"/>
</dbReference>
<dbReference type="InterPro" id="IPR034714">
    <property type="entry name" value="TagA_TarA"/>
</dbReference>
<evidence type="ECO:0000256" key="1">
    <source>
        <dbReference type="ARBA" id="ARBA00022676"/>
    </source>
</evidence>
<keyword evidence="2 5" id="KW-0808">Transferase</keyword>
<reference evidence="7" key="1">
    <citation type="journal article" date="2019" name="Int. J. Syst. Evol. Microbiol.">
        <title>The Global Catalogue of Microorganisms (GCM) 10K type strain sequencing project: providing services to taxonomists for standard genome sequencing and annotation.</title>
        <authorList>
            <consortium name="The Broad Institute Genomics Platform"/>
            <consortium name="The Broad Institute Genome Sequencing Center for Infectious Disease"/>
            <person name="Wu L."/>
            <person name="Ma J."/>
        </authorList>
    </citation>
    <scope>NUCLEOTIDE SEQUENCE [LARGE SCALE GENOMIC DNA]</scope>
    <source>
        <strain evidence="7">CCM 8749</strain>
    </source>
</reference>
<evidence type="ECO:0000256" key="3">
    <source>
        <dbReference type="ARBA" id="ARBA00022944"/>
    </source>
</evidence>
<dbReference type="EC" id="2.4.1.187" evidence="5"/>
<keyword evidence="4 5" id="KW-0961">Cell wall biogenesis/degradation</keyword>
<dbReference type="Proteomes" id="UP001596250">
    <property type="component" value="Unassembled WGS sequence"/>
</dbReference>
<dbReference type="PANTHER" id="PTHR34136:SF1">
    <property type="entry name" value="UDP-N-ACETYL-D-MANNOSAMINURONIC ACID TRANSFERASE"/>
    <property type="match status" value="1"/>
</dbReference>
<dbReference type="RefSeq" id="WP_379892474.1">
    <property type="nucleotide sequence ID" value="NZ_CBCSCT010000009.1"/>
</dbReference>
<evidence type="ECO:0000256" key="2">
    <source>
        <dbReference type="ARBA" id="ARBA00022679"/>
    </source>
</evidence>
<evidence type="ECO:0000256" key="4">
    <source>
        <dbReference type="ARBA" id="ARBA00023316"/>
    </source>
</evidence>
<sequence>MRKHIPAVRIFGVPFSKLGMEETVRYLVEAVDNQDPHQVITANPIMIMAALDIPGNMQMMKEADLIVPDGAGAVWAAGYIGHPVKERVPGIELMHHLLEHGSTKGWKVYLCGAAPDVVTVTAERMKQLYPGIQMVGVRDGFFTAEQDEEVIASITEAKPDLLFVARSGATQDPWIYKYKSRLQVPVMMGVGGSFDVVAGKTKRAPKLFRKLGLEWLHRLLMEPSRFGRMLVLPKFAWKVIREKKTLMEQAVDEPVQQKG</sequence>
<accession>A0ABW1IKH9</accession>